<reference evidence="2" key="1">
    <citation type="submission" date="2019-09" db="EMBL/GenBank/DDBJ databases">
        <title>Organ-specific transcriptomic study of the physiology of the cattle tick, Rhipicephalus microplus.</title>
        <authorList>
            <person name="Tirloni L."/>
            <person name="Braz G."/>
            <person name="Gandara A.C.P."/>
            <person name="Sabadin G.A."/>
            <person name="da Silva R.M."/>
            <person name="Guizzo M.G."/>
            <person name="Machado J.A."/>
            <person name="Costa E.P."/>
            <person name="Gomes H.F."/>
            <person name="Moraes J."/>
            <person name="Mota M.B.S."/>
            <person name="Mesquita R.D."/>
            <person name="Alvarenga P.H."/>
            <person name="Alves F."/>
            <person name="Seixas A."/>
            <person name="da Fonseca R.N."/>
            <person name="Fogaca A."/>
            <person name="Logullo C."/>
            <person name="Tanaka A."/>
            <person name="Daffre S."/>
            <person name="Termignoni C."/>
            <person name="Vaz I.S.Jr."/>
            <person name="Oliveira P.L."/>
            <person name="Ribeiro J.M."/>
        </authorList>
    </citation>
    <scope>NUCLEOTIDE SEQUENCE</scope>
    <source>
        <strain evidence="2">Porto Alegre</strain>
    </source>
</reference>
<dbReference type="OrthoDB" id="6512670at2759"/>
<name>A0A6M2CM53_RHIMP</name>
<dbReference type="VEuPathDB" id="VectorBase:LOC119163281"/>
<sequence length="261" mass="30247">MNFSINIIAVFLTGATWAEKLPNQKNFLQDLFGNLIPNHFWLKNAYFILRPTSQPTSPWYRFNLTDGKLDNIGDKLKPKNDKKTCIAECSRGVLNARCHFNIKDASVSYKGQMSYRKPVVATFQLYAWIIEFQFYDHRNPALLSSSIVKSLSNQARKHDIRECLITDFKLSAVTFPPFSEFNFEEFKKHPNLSEEVWDEFERKLYTEVRLIVMRTIKGTCIKKLHEKKVNADSACSHPGTATERAKKESSLETAFPGLFWF</sequence>
<evidence type="ECO:0000313" key="2">
    <source>
        <dbReference type="EMBL" id="NOV34651.1"/>
    </source>
</evidence>
<feature type="signal peptide" evidence="1">
    <location>
        <begin position="1"/>
        <end position="18"/>
    </location>
</feature>
<dbReference type="EMBL" id="GHWJ01001914">
    <property type="protein sequence ID" value="NOV34651.1"/>
    <property type="molecule type" value="Transcribed_RNA"/>
</dbReference>
<protein>
    <submittedName>
        <fullName evidence="2">Putative conserved secreted protein</fullName>
    </submittedName>
</protein>
<organism evidence="2">
    <name type="scientific">Rhipicephalus microplus</name>
    <name type="common">Cattle tick</name>
    <name type="synonym">Boophilus microplus</name>
    <dbReference type="NCBI Taxonomy" id="6941"/>
    <lineage>
        <taxon>Eukaryota</taxon>
        <taxon>Metazoa</taxon>
        <taxon>Ecdysozoa</taxon>
        <taxon>Arthropoda</taxon>
        <taxon>Chelicerata</taxon>
        <taxon>Arachnida</taxon>
        <taxon>Acari</taxon>
        <taxon>Parasitiformes</taxon>
        <taxon>Ixodida</taxon>
        <taxon>Ixodoidea</taxon>
        <taxon>Ixodidae</taxon>
        <taxon>Rhipicephalinae</taxon>
        <taxon>Rhipicephalus</taxon>
        <taxon>Boophilus</taxon>
    </lineage>
</organism>
<keyword evidence="1" id="KW-0732">Signal</keyword>
<proteinExistence type="predicted"/>
<evidence type="ECO:0000256" key="1">
    <source>
        <dbReference type="SAM" id="SignalP"/>
    </source>
</evidence>
<dbReference type="AlphaFoldDB" id="A0A6M2CM53"/>
<feature type="chain" id="PRO_5026967416" evidence="1">
    <location>
        <begin position="19"/>
        <end position="261"/>
    </location>
</feature>
<accession>A0A6M2CM53</accession>